<accession>A0A1M5B687</accession>
<feature type="transmembrane region" description="Helical" evidence="1">
    <location>
        <begin position="47"/>
        <end position="72"/>
    </location>
</feature>
<evidence type="ECO:0000313" key="3">
    <source>
        <dbReference type="Proteomes" id="UP000184196"/>
    </source>
</evidence>
<feature type="transmembrane region" description="Helical" evidence="1">
    <location>
        <begin position="213"/>
        <end position="235"/>
    </location>
</feature>
<dbReference type="AlphaFoldDB" id="A0A1M5B687"/>
<feature type="transmembrane region" description="Helical" evidence="1">
    <location>
        <begin position="125"/>
        <end position="143"/>
    </location>
</feature>
<feature type="transmembrane region" description="Helical" evidence="1">
    <location>
        <begin position="173"/>
        <end position="201"/>
    </location>
</feature>
<evidence type="ECO:0000256" key="1">
    <source>
        <dbReference type="SAM" id="Phobius"/>
    </source>
</evidence>
<keyword evidence="1" id="KW-1133">Transmembrane helix</keyword>
<keyword evidence="3" id="KW-1185">Reference proteome</keyword>
<feature type="transmembrane region" description="Helical" evidence="1">
    <location>
        <begin position="12"/>
        <end position="35"/>
    </location>
</feature>
<name>A0A1M5B687_9FIRM</name>
<keyword evidence="1" id="KW-0472">Membrane</keyword>
<dbReference type="Pfam" id="PF07556">
    <property type="entry name" value="DUF1538"/>
    <property type="match status" value="1"/>
</dbReference>
<reference evidence="3" key="1">
    <citation type="submission" date="2016-11" db="EMBL/GenBank/DDBJ databases">
        <authorList>
            <person name="Varghese N."/>
            <person name="Submissions S."/>
        </authorList>
    </citation>
    <scope>NUCLEOTIDE SEQUENCE [LARGE SCALE GENOMIC DNA]</scope>
    <source>
        <strain evidence="3">DSM 11792</strain>
    </source>
</reference>
<dbReference type="OrthoDB" id="9805989at2"/>
<dbReference type="RefSeq" id="WP_073165971.1">
    <property type="nucleotide sequence ID" value="NZ_FQUW01000026.1"/>
</dbReference>
<proteinExistence type="predicted"/>
<evidence type="ECO:0000313" key="2">
    <source>
        <dbReference type="EMBL" id="SHF37999.1"/>
    </source>
</evidence>
<gene>
    <name evidence="2" type="ORF">SAMN02745218_02095</name>
</gene>
<protein>
    <recommendedName>
        <fullName evidence="4">DUF1538 domain-containing protein</fullName>
    </recommendedName>
</protein>
<sequence length="249" mass="27281">MNELKIFDGFGHVLLEVAVALAPLLLLFLILQVWLLKFSRRRFIRVLKGFVLTFLGLSFFLQGVYVGFLPVGEIIGKTMGSLEFGWLIIPAGFLMGFVATFAEPAVRVLNYEVEKASGGYIPQQVMLYTVSLGVAASIALSLWKVWLGIPLWYLVIPGYVLAFILARYSSPSFVAIAFDSGGVATGPMTVTFILTMVLGFASALEGRDPLTEGFGMIAMVALSPILAVLSLGLLFSRKEKQDERYHAEV</sequence>
<dbReference type="InterPro" id="IPR011435">
    <property type="entry name" value="UmpAB"/>
</dbReference>
<keyword evidence="1" id="KW-0812">Transmembrane</keyword>
<evidence type="ECO:0008006" key="4">
    <source>
        <dbReference type="Google" id="ProtNLM"/>
    </source>
</evidence>
<feature type="transmembrane region" description="Helical" evidence="1">
    <location>
        <begin position="84"/>
        <end position="104"/>
    </location>
</feature>
<dbReference type="Proteomes" id="UP000184196">
    <property type="component" value="Unassembled WGS sequence"/>
</dbReference>
<dbReference type="EMBL" id="FQUW01000026">
    <property type="protein sequence ID" value="SHF37999.1"/>
    <property type="molecule type" value="Genomic_DNA"/>
</dbReference>
<feature type="transmembrane region" description="Helical" evidence="1">
    <location>
        <begin position="149"/>
        <end position="166"/>
    </location>
</feature>
<organism evidence="2 3">
    <name type="scientific">Desulfofundulus australicus DSM 11792</name>
    <dbReference type="NCBI Taxonomy" id="1121425"/>
    <lineage>
        <taxon>Bacteria</taxon>
        <taxon>Bacillati</taxon>
        <taxon>Bacillota</taxon>
        <taxon>Clostridia</taxon>
        <taxon>Eubacteriales</taxon>
        <taxon>Peptococcaceae</taxon>
        <taxon>Desulfofundulus</taxon>
    </lineage>
</organism>